<evidence type="ECO:0000256" key="1">
    <source>
        <dbReference type="SAM" id="MobiDB-lite"/>
    </source>
</evidence>
<dbReference type="Proteomes" id="UP001597075">
    <property type="component" value="Unassembled WGS sequence"/>
</dbReference>
<proteinExistence type="predicted"/>
<sequence>MGRGTRRRVVATGVIVLLVISGMASTVAAAPTLDVRVDGASVDDGATVTVTDDPRLRVEASGESAVASIAVEVDGETRHSFQPDAESVSEQVTLDIDDGEHEVRVVAEGSGTTEWTATIRKDSDGPRVSYTSPFTTERGRPSEAVVLDHADTTLAADLADESGVQLVRIERDYEWTFGGRSRRDRQTYRISDPGDNFSRPMLFGLGENDLTVETRDVHGQRTTHDITIRVEDISQPSIDLDRFERNGNTLEIAGVVEDEVKVRSLDVRVDRDRKSVVTETSREPTRERLSVAFEDRVRLTGDVQEVTFVATDVAGNTREWTVPLDYRGHIVPTIDIDDEATRVDGDADAVEGTVTDGQVRRVVVETLDADGNTVSTATAYDGEVTERVDVRARLGRAEGETTVVVRAVDVDGQEHERTLTLDAGGTPTATSAPSTTAATSTPAASTPATTATTAAADVDRATATASSGAGVDWLVPLSSPLSIVVAILVLGLALVIGLVTNARSGSGGHAAATDSDDGARGRTDEDPSADRPDDVASAVGGESDPVSRHPSGEDERESPPVDDGVTNTDRGGPDVDGPAEGAEPPEVDEDMPPNGDVETGADSDGPDVDSLGDGTEPPEVDEDVAPEDGVETDTAPDGTDADDPAEGPGTAEGDEDGTSEDGVETDPDSDGTDADSPADEAGTTEVDGEMTPEDGGETGTDPDGTDADTRIDDDSAPAFDVTDHLGVASIDEVGTAEVSTLTAELGRDDPDAVVDAVRGLAAIAGERPELIAGTEVEFRLRDLRLEPDRAVSDAADAAIRRLSEAREE</sequence>
<evidence type="ECO:0000313" key="3">
    <source>
        <dbReference type="Proteomes" id="UP001597075"/>
    </source>
</evidence>
<feature type="region of interest" description="Disordered" evidence="1">
    <location>
        <begin position="503"/>
        <end position="718"/>
    </location>
</feature>
<feature type="compositionally biased region" description="Acidic residues" evidence="1">
    <location>
        <begin position="686"/>
        <end position="696"/>
    </location>
</feature>
<keyword evidence="3" id="KW-1185">Reference proteome</keyword>
<gene>
    <name evidence="2" type="ORF">ACFSBJ_06285</name>
</gene>
<dbReference type="AlphaFoldDB" id="A0ABD6CVT3"/>
<feature type="compositionally biased region" description="Acidic residues" evidence="1">
    <location>
        <begin position="616"/>
        <end position="631"/>
    </location>
</feature>
<accession>A0ABD6CVT3</accession>
<feature type="compositionally biased region" description="Acidic residues" evidence="1">
    <location>
        <begin position="652"/>
        <end position="678"/>
    </location>
</feature>
<dbReference type="EMBL" id="JBHUDL010000009">
    <property type="protein sequence ID" value="MFD1633343.1"/>
    <property type="molecule type" value="Genomic_DNA"/>
</dbReference>
<reference evidence="2 3" key="1">
    <citation type="journal article" date="2019" name="Int. J. Syst. Evol. Microbiol.">
        <title>The Global Catalogue of Microorganisms (GCM) 10K type strain sequencing project: providing services to taxonomists for standard genome sequencing and annotation.</title>
        <authorList>
            <consortium name="The Broad Institute Genomics Platform"/>
            <consortium name="The Broad Institute Genome Sequencing Center for Infectious Disease"/>
            <person name="Wu L."/>
            <person name="Ma J."/>
        </authorList>
    </citation>
    <scope>NUCLEOTIDE SEQUENCE [LARGE SCALE GENOMIC DNA]</scope>
    <source>
        <strain evidence="2 3">CGMCC 1.10594</strain>
    </source>
</reference>
<feature type="region of interest" description="Disordered" evidence="1">
    <location>
        <begin position="420"/>
        <end position="452"/>
    </location>
</feature>
<protein>
    <submittedName>
        <fullName evidence="2">Uncharacterized protein</fullName>
    </submittedName>
</protein>
<feature type="compositionally biased region" description="Low complexity" evidence="1">
    <location>
        <begin position="426"/>
        <end position="452"/>
    </location>
</feature>
<comment type="caution">
    <text evidence="2">The sequence shown here is derived from an EMBL/GenBank/DDBJ whole genome shotgun (WGS) entry which is preliminary data.</text>
</comment>
<dbReference type="RefSeq" id="WP_379823499.1">
    <property type="nucleotide sequence ID" value="NZ_JBHUDL010000009.1"/>
</dbReference>
<feature type="compositionally biased region" description="Basic and acidic residues" evidence="1">
    <location>
        <begin position="517"/>
        <end position="534"/>
    </location>
</feature>
<feature type="compositionally biased region" description="Basic and acidic residues" evidence="1">
    <location>
        <begin position="545"/>
        <end position="559"/>
    </location>
</feature>
<evidence type="ECO:0000313" key="2">
    <source>
        <dbReference type="EMBL" id="MFD1633343.1"/>
    </source>
</evidence>
<name>A0ABD6CVT3_9EURY</name>
<organism evidence="2 3">
    <name type="scientific">Haloplanus ruber</name>
    <dbReference type="NCBI Taxonomy" id="869892"/>
    <lineage>
        <taxon>Archaea</taxon>
        <taxon>Methanobacteriati</taxon>
        <taxon>Methanobacteriota</taxon>
        <taxon>Stenosarchaea group</taxon>
        <taxon>Halobacteria</taxon>
        <taxon>Halobacteriales</taxon>
        <taxon>Haloferacaceae</taxon>
        <taxon>Haloplanus</taxon>
    </lineage>
</organism>